<keyword evidence="3" id="KW-1185">Reference proteome</keyword>
<organism evidence="2 3">
    <name type="scientific">Streptomyces luteolifulvus</name>
    <dbReference type="NCBI Taxonomy" id="2615112"/>
    <lineage>
        <taxon>Bacteria</taxon>
        <taxon>Bacillati</taxon>
        <taxon>Actinomycetota</taxon>
        <taxon>Actinomycetes</taxon>
        <taxon>Kitasatosporales</taxon>
        <taxon>Streptomycetaceae</taxon>
        <taxon>Streptomyces</taxon>
    </lineage>
</organism>
<feature type="compositionally biased region" description="Low complexity" evidence="1">
    <location>
        <begin position="20"/>
        <end position="32"/>
    </location>
</feature>
<feature type="compositionally biased region" description="Pro residues" evidence="1">
    <location>
        <begin position="282"/>
        <end position="296"/>
    </location>
</feature>
<feature type="compositionally biased region" description="Pro residues" evidence="1">
    <location>
        <begin position="253"/>
        <end position="262"/>
    </location>
</feature>
<dbReference type="InterPro" id="IPR006637">
    <property type="entry name" value="ChW"/>
</dbReference>
<dbReference type="Proteomes" id="UP000442707">
    <property type="component" value="Unassembled WGS sequence"/>
</dbReference>
<evidence type="ECO:0000313" key="3">
    <source>
        <dbReference type="Proteomes" id="UP000442707"/>
    </source>
</evidence>
<evidence type="ECO:0008006" key="4">
    <source>
        <dbReference type="Google" id="ProtNLM"/>
    </source>
</evidence>
<evidence type="ECO:0000313" key="2">
    <source>
        <dbReference type="EMBL" id="KAB1141729.1"/>
    </source>
</evidence>
<feature type="compositionally biased region" description="Basic and acidic residues" evidence="1">
    <location>
        <begin position="1"/>
        <end position="12"/>
    </location>
</feature>
<reference evidence="2 3" key="1">
    <citation type="submission" date="2019-09" db="EMBL/GenBank/DDBJ databases">
        <title>Screening of Novel Bioactive Compounds from Soil-Associated.</title>
        <authorList>
            <person name="Zhao S."/>
        </authorList>
    </citation>
    <scope>NUCLEOTIDE SEQUENCE [LARGE SCALE GENOMIC DNA]</scope>
    <source>
        <strain evidence="2 3">HIT-DPA4</strain>
    </source>
</reference>
<feature type="region of interest" description="Disordered" evidence="1">
    <location>
        <begin position="1"/>
        <end position="36"/>
    </location>
</feature>
<sequence length="458" mass="46912">MNRGEEADRPITGDDPLTPGEPAEPGRPGAVEETAEPSSLLSVIIAGDGSAAIDGVPVPVVPGESVDVAVLDTLHGYARSRDAPVTAAISDPAAGYVAIVEVASDGSSRLLEQHHEQEPTGHAGPAGSTERGVLAGPFQGAGPFDVDQFDADDADDADEVAAPPQPAGPRVTPPALGPDPDREPGRRKALSQSDDEYEGPGLLQRPLVVGTVGVAVAALVIGSLVALGSGGSEGGQNQAAGTGTEADKSPTNLQPPPPPPPSEFMSASPSVSPSPSSSSSAPDPPPVSPTPTPTPTPTQTSTRPAQETAAIAVSKLAARSPGRHICYRAYFEHSGWQKPVCDGATAGAVKGDKKIKSLNIAVSGTKGTAANAYLHDDGWWKTPWPGVVDGMDNYINSTRKNAPYMLGFAINVGEGTVCQNAYVHTKGWHGLACDEPGSHIFGGTLDNSLWLKAVRFTV</sequence>
<feature type="compositionally biased region" description="Pro residues" evidence="1">
    <location>
        <begin position="163"/>
        <end position="177"/>
    </location>
</feature>
<protein>
    <recommendedName>
        <fullName evidence="4">Hydrophobic W protein</fullName>
    </recommendedName>
</protein>
<proteinExistence type="predicted"/>
<feature type="compositionally biased region" description="Acidic residues" evidence="1">
    <location>
        <begin position="147"/>
        <end position="159"/>
    </location>
</feature>
<name>A0A6H9UUJ2_9ACTN</name>
<dbReference type="RefSeq" id="WP_150954629.1">
    <property type="nucleotide sequence ID" value="NZ_VZRB01000029.1"/>
</dbReference>
<feature type="region of interest" description="Disordered" evidence="1">
    <location>
        <begin position="230"/>
        <end position="307"/>
    </location>
</feature>
<feature type="region of interest" description="Disordered" evidence="1">
    <location>
        <begin position="114"/>
        <end position="201"/>
    </location>
</feature>
<dbReference type="SMART" id="SM00728">
    <property type="entry name" value="ChW"/>
    <property type="match status" value="1"/>
</dbReference>
<dbReference type="EMBL" id="VZRB01000029">
    <property type="protein sequence ID" value="KAB1141729.1"/>
    <property type="molecule type" value="Genomic_DNA"/>
</dbReference>
<dbReference type="AlphaFoldDB" id="A0A6H9UUJ2"/>
<comment type="caution">
    <text evidence="2">The sequence shown here is derived from an EMBL/GenBank/DDBJ whole genome shotgun (WGS) entry which is preliminary data.</text>
</comment>
<accession>A0A6H9UUJ2</accession>
<evidence type="ECO:0000256" key="1">
    <source>
        <dbReference type="SAM" id="MobiDB-lite"/>
    </source>
</evidence>
<feature type="compositionally biased region" description="Low complexity" evidence="1">
    <location>
        <begin position="263"/>
        <end position="281"/>
    </location>
</feature>
<gene>
    <name evidence="2" type="ORF">F7R91_31455</name>
</gene>